<dbReference type="PROSITE" id="PS50076">
    <property type="entry name" value="DNAJ_2"/>
    <property type="match status" value="1"/>
</dbReference>
<protein>
    <recommendedName>
        <fullName evidence="2">J domain-containing protein</fullName>
    </recommendedName>
</protein>
<dbReference type="CDD" id="cd06257">
    <property type="entry name" value="DnaJ"/>
    <property type="match status" value="1"/>
</dbReference>
<dbReference type="InterPro" id="IPR036869">
    <property type="entry name" value="J_dom_sf"/>
</dbReference>
<dbReference type="Proteomes" id="UP001229421">
    <property type="component" value="Unassembled WGS sequence"/>
</dbReference>
<keyword evidence="4" id="KW-1185">Reference proteome</keyword>
<evidence type="ECO:0000256" key="1">
    <source>
        <dbReference type="SAM" id="MobiDB-lite"/>
    </source>
</evidence>
<dbReference type="AlphaFoldDB" id="A0AAD8LB79"/>
<reference evidence="3" key="1">
    <citation type="journal article" date="2023" name="bioRxiv">
        <title>Improved chromosome-level genome assembly for marigold (Tagetes erecta).</title>
        <authorList>
            <person name="Jiang F."/>
            <person name="Yuan L."/>
            <person name="Wang S."/>
            <person name="Wang H."/>
            <person name="Xu D."/>
            <person name="Wang A."/>
            <person name="Fan W."/>
        </authorList>
    </citation>
    <scope>NUCLEOTIDE SEQUENCE</scope>
    <source>
        <strain evidence="3">WSJ</strain>
        <tissue evidence="3">Leaf</tissue>
    </source>
</reference>
<name>A0AAD8LB79_TARER</name>
<feature type="compositionally biased region" description="Low complexity" evidence="1">
    <location>
        <begin position="23"/>
        <end position="39"/>
    </location>
</feature>
<sequence length="155" mass="17123">MFSPASTPNPLRLRPPSPQPFHTSPSSLPSPTSPNLRSPQPISATVYSAPVMSPPSSLYGVLGISMEATGTEIKSAYRRLARTSHPDVNDSSGEEFIKIRDAYSTLSDPDKRADYDRRLFRTNRYGSYNSSGGSTSFYNGFNGYSGRNWETDQCW</sequence>
<dbReference type="InterPro" id="IPR001623">
    <property type="entry name" value="DnaJ_domain"/>
</dbReference>
<organism evidence="3 4">
    <name type="scientific">Tagetes erecta</name>
    <name type="common">African marigold</name>
    <dbReference type="NCBI Taxonomy" id="13708"/>
    <lineage>
        <taxon>Eukaryota</taxon>
        <taxon>Viridiplantae</taxon>
        <taxon>Streptophyta</taxon>
        <taxon>Embryophyta</taxon>
        <taxon>Tracheophyta</taxon>
        <taxon>Spermatophyta</taxon>
        <taxon>Magnoliopsida</taxon>
        <taxon>eudicotyledons</taxon>
        <taxon>Gunneridae</taxon>
        <taxon>Pentapetalae</taxon>
        <taxon>asterids</taxon>
        <taxon>campanulids</taxon>
        <taxon>Asterales</taxon>
        <taxon>Asteraceae</taxon>
        <taxon>Asteroideae</taxon>
        <taxon>Heliantheae alliance</taxon>
        <taxon>Tageteae</taxon>
        <taxon>Tagetes</taxon>
    </lineage>
</organism>
<feature type="region of interest" description="Disordered" evidence="1">
    <location>
        <begin position="1"/>
        <end position="41"/>
    </location>
</feature>
<dbReference type="PROSITE" id="PS00636">
    <property type="entry name" value="DNAJ_1"/>
    <property type="match status" value="1"/>
</dbReference>
<dbReference type="SMART" id="SM00271">
    <property type="entry name" value="DnaJ"/>
    <property type="match status" value="1"/>
</dbReference>
<proteinExistence type="predicted"/>
<dbReference type="PRINTS" id="PR00625">
    <property type="entry name" value="JDOMAIN"/>
</dbReference>
<dbReference type="EMBL" id="JAUHHV010000001">
    <property type="protein sequence ID" value="KAK1439205.1"/>
    <property type="molecule type" value="Genomic_DNA"/>
</dbReference>
<evidence type="ECO:0000259" key="2">
    <source>
        <dbReference type="PROSITE" id="PS50076"/>
    </source>
</evidence>
<evidence type="ECO:0000313" key="3">
    <source>
        <dbReference type="EMBL" id="KAK1439205.1"/>
    </source>
</evidence>
<accession>A0AAD8LB79</accession>
<dbReference type="InterPro" id="IPR052276">
    <property type="entry name" value="Diphthamide-biosynth_chaperone"/>
</dbReference>
<dbReference type="PANTHER" id="PTHR44240:SF10">
    <property type="entry name" value="J DOMAIN-CONTAINING PROTEIN"/>
    <property type="match status" value="1"/>
</dbReference>
<dbReference type="Gene3D" id="1.10.287.110">
    <property type="entry name" value="DnaJ domain"/>
    <property type="match status" value="1"/>
</dbReference>
<feature type="domain" description="J" evidence="2">
    <location>
        <begin position="57"/>
        <end position="119"/>
    </location>
</feature>
<evidence type="ECO:0000313" key="4">
    <source>
        <dbReference type="Proteomes" id="UP001229421"/>
    </source>
</evidence>
<dbReference type="PANTHER" id="PTHR44240">
    <property type="entry name" value="DNAJ DOMAIN (PROKARYOTIC HEAT SHOCK PROTEIN)-RELATED"/>
    <property type="match status" value="1"/>
</dbReference>
<comment type="caution">
    <text evidence="3">The sequence shown here is derived from an EMBL/GenBank/DDBJ whole genome shotgun (WGS) entry which is preliminary data.</text>
</comment>
<dbReference type="InterPro" id="IPR018253">
    <property type="entry name" value="DnaJ_domain_CS"/>
</dbReference>
<gene>
    <name evidence="3" type="ORF">QVD17_05021</name>
</gene>
<dbReference type="Pfam" id="PF00226">
    <property type="entry name" value="DnaJ"/>
    <property type="match status" value="1"/>
</dbReference>
<dbReference type="SUPFAM" id="SSF46565">
    <property type="entry name" value="Chaperone J-domain"/>
    <property type="match status" value="1"/>
</dbReference>